<sequence length="110" mass="12516">MTSATVYPMSQLLNRLTKHRNLLYKPRLRLQTPFPVIDTDPHFFRVVRYFRPSDYVAWAAGTAIAPGLLVGLERLNPTPGSIRSPLKLVTFLGAIGGFMYAYQNSSRMYH</sequence>
<keyword evidence="1" id="KW-0812">Transmembrane</keyword>
<feature type="transmembrane region" description="Helical" evidence="1">
    <location>
        <begin position="84"/>
        <end position="102"/>
    </location>
</feature>
<dbReference type="PANTHER" id="PTHR34062">
    <property type="entry name" value="OXIDOREDUCTASE 21 KDA SUBUNIT, PUTATIVE (AFU_ORTHOLOGUE AFUA_4G04750)-RELATED"/>
    <property type="match status" value="1"/>
</dbReference>
<dbReference type="Pfam" id="PF10785">
    <property type="entry name" value="NADH-u_ox-rdase"/>
    <property type="match status" value="1"/>
</dbReference>
<reference evidence="3 4" key="1">
    <citation type="journal article" date="2018" name="New Phytol.">
        <title>Phylogenomics of Endogonaceae and evolution of mycorrhizas within Mucoromycota.</title>
        <authorList>
            <person name="Chang Y."/>
            <person name="Desiro A."/>
            <person name="Na H."/>
            <person name="Sandor L."/>
            <person name="Lipzen A."/>
            <person name="Clum A."/>
            <person name="Barry K."/>
            <person name="Grigoriev I.V."/>
            <person name="Martin F.M."/>
            <person name="Stajich J.E."/>
            <person name="Smith M.E."/>
            <person name="Bonito G."/>
            <person name="Spatafora J.W."/>
        </authorList>
    </citation>
    <scope>NUCLEOTIDE SEQUENCE [LARGE SCALE GENOMIC DNA]</scope>
    <source>
        <strain evidence="3 4">AD002</strain>
    </source>
</reference>
<evidence type="ECO:0000313" key="3">
    <source>
        <dbReference type="EMBL" id="RUS16519.1"/>
    </source>
</evidence>
<feature type="domain" description="NADH-ubiquinone oxidoreductase 21kDa subunit N-terminal" evidence="2">
    <location>
        <begin position="31"/>
        <end position="106"/>
    </location>
</feature>
<keyword evidence="1" id="KW-1133">Transmembrane helix</keyword>
<evidence type="ECO:0000259" key="2">
    <source>
        <dbReference type="Pfam" id="PF10785"/>
    </source>
</evidence>
<keyword evidence="3" id="KW-0830">Ubiquinone</keyword>
<keyword evidence="1" id="KW-0472">Membrane</keyword>
<accession>A0A433PGA5</accession>
<protein>
    <submittedName>
        <fullName evidence="3">NADH-ubiquinone oxidoreductase complex I, 21 kDa subunit-domain-containing protein</fullName>
    </submittedName>
</protein>
<gene>
    <name evidence="3" type="ORF">BC938DRAFT_476552</name>
</gene>
<feature type="transmembrane region" description="Helical" evidence="1">
    <location>
        <begin position="55"/>
        <end position="72"/>
    </location>
</feature>
<dbReference type="AlphaFoldDB" id="A0A433PGA5"/>
<dbReference type="EMBL" id="RBNJ01024145">
    <property type="protein sequence ID" value="RUS16519.1"/>
    <property type="molecule type" value="Genomic_DNA"/>
</dbReference>
<dbReference type="InterPro" id="IPR053229">
    <property type="entry name" value="NADH-Q_oxidrdct_subunit"/>
</dbReference>
<dbReference type="Proteomes" id="UP000274822">
    <property type="component" value="Unassembled WGS sequence"/>
</dbReference>
<proteinExistence type="predicted"/>
<organism evidence="3 4">
    <name type="scientific">Jimgerdemannia flammicorona</name>
    <dbReference type="NCBI Taxonomy" id="994334"/>
    <lineage>
        <taxon>Eukaryota</taxon>
        <taxon>Fungi</taxon>
        <taxon>Fungi incertae sedis</taxon>
        <taxon>Mucoromycota</taxon>
        <taxon>Mucoromycotina</taxon>
        <taxon>Endogonomycetes</taxon>
        <taxon>Endogonales</taxon>
        <taxon>Endogonaceae</taxon>
        <taxon>Jimgerdemannia</taxon>
    </lineage>
</organism>
<comment type="caution">
    <text evidence="3">The sequence shown here is derived from an EMBL/GenBank/DDBJ whole genome shotgun (WGS) entry which is preliminary data.</text>
</comment>
<dbReference type="PANTHER" id="PTHR34062:SF1">
    <property type="entry name" value="NADH-UBIQUINONE OXIDOREDUCTASE 21KDA SUBUNIT N-TERMINAL DOMAIN-CONTAINING PROTEIN"/>
    <property type="match status" value="1"/>
</dbReference>
<dbReference type="InterPro" id="IPR019721">
    <property type="entry name" value="NADH-UbQ_OxRdtase_su21_N"/>
</dbReference>
<evidence type="ECO:0000256" key="1">
    <source>
        <dbReference type="SAM" id="Phobius"/>
    </source>
</evidence>
<keyword evidence="4" id="KW-1185">Reference proteome</keyword>
<name>A0A433PGA5_9FUNG</name>
<evidence type="ECO:0000313" key="4">
    <source>
        <dbReference type="Proteomes" id="UP000274822"/>
    </source>
</evidence>